<reference evidence="5" key="1">
    <citation type="journal article" date="2012" name="Science">
        <title>Fermentation, hydrogen, and sulfur metabolism in multiple uncultivated bacterial phyla.</title>
        <authorList>
            <person name="Wrighton K.C."/>
            <person name="Thomas B.C."/>
            <person name="Sharon I."/>
            <person name="Miller C.S."/>
            <person name="Castelle C.J."/>
            <person name="VerBerkmoes N.C."/>
            <person name="Wilkins M.J."/>
            <person name="Hettich R.L."/>
            <person name="Lipton M.S."/>
            <person name="Williams K.H."/>
            <person name="Long P.E."/>
            <person name="Banfield J.F."/>
        </authorList>
    </citation>
    <scope>NUCLEOTIDE SEQUENCE [LARGE SCALE GENOMIC DNA]</scope>
</reference>
<dbReference type="InterPro" id="IPR029028">
    <property type="entry name" value="Alpha/beta_knot_MTases"/>
</dbReference>
<evidence type="ECO:0000313" key="5">
    <source>
        <dbReference type="EMBL" id="EKE28389.1"/>
    </source>
</evidence>
<dbReference type="InterPro" id="IPR003742">
    <property type="entry name" value="RlmH-like"/>
</dbReference>
<evidence type="ECO:0000256" key="4">
    <source>
        <dbReference type="ARBA" id="ARBA00038303"/>
    </source>
</evidence>
<dbReference type="PANTHER" id="PTHR33603">
    <property type="entry name" value="METHYLTRANSFERASE"/>
    <property type="match status" value="1"/>
</dbReference>
<dbReference type="AlphaFoldDB" id="K2GDM6"/>
<dbReference type="Pfam" id="PF02590">
    <property type="entry name" value="SPOUT_MTase"/>
    <property type="match status" value="1"/>
</dbReference>
<evidence type="ECO:0008006" key="6">
    <source>
        <dbReference type="Google" id="ProtNLM"/>
    </source>
</evidence>
<comment type="caution">
    <text evidence="5">The sequence shown here is derived from an EMBL/GenBank/DDBJ whole genome shotgun (WGS) entry which is preliminary data.</text>
</comment>
<dbReference type="Gene3D" id="3.40.1280.10">
    <property type="match status" value="1"/>
</dbReference>
<dbReference type="SUPFAM" id="SSF75217">
    <property type="entry name" value="alpha/beta knot"/>
    <property type="match status" value="1"/>
</dbReference>
<dbReference type="GO" id="GO:0008168">
    <property type="term" value="F:methyltransferase activity"/>
    <property type="evidence" value="ECO:0007669"/>
    <property type="project" value="UniProtKB-KW"/>
</dbReference>
<protein>
    <recommendedName>
        <fullName evidence="6">23S rRNA (pseudouridine1915-N3)-methyltransferase</fullName>
    </recommendedName>
</protein>
<gene>
    <name evidence="5" type="ORF">ACD_3C00067G0023</name>
</gene>
<dbReference type="EMBL" id="AMFJ01000341">
    <property type="protein sequence ID" value="EKE28389.1"/>
    <property type="molecule type" value="Genomic_DNA"/>
</dbReference>
<dbReference type="PANTHER" id="PTHR33603:SF1">
    <property type="entry name" value="RIBOSOMAL RNA LARGE SUBUNIT METHYLTRANSFERASE H"/>
    <property type="match status" value="1"/>
</dbReference>
<keyword evidence="3" id="KW-0949">S-adenosyl-L-methionine</keyword>
<evidence type="ECO:0000256" key="3">
    <source>
        <dbReference type="ARBA" id="ARBA00022691"/>
    </source>
</evidence>
<comment type="similarity">
    <text evidence="4">Belongs to the RNA methyltransferase RlmH family.</text>
</comment>
<dbReference type="GO" id="GO:0006364">
    <property type="term" value="P:rRNA processing"/>
    <property type="evidence" value="ECO:0007669"/>
    <property type="project" value="InterPro"/>
</dbReference>
<name>K2GDM6_9BACT</name>
<dbReference type="GO" id="GO:0032259">
    <property type="term" value="P:methylation"/>
    <property type="evidence" value="ECO:0007669"/>
    <property type="project" value="UniProtKB-KW"/>
</dbReference>
<evidence type="ECO:0000256" key="2">
    <source>
        <dbReference type="ARBA" id="ARBA00022679"/>
    </source>
</evidence>
<keyword evidence="2" id="KW-0808">Transferase</keyword>
<accession>K2GDM6</accession>
<organism evidence="5">
    <name type="scientific">uncultured bacterium</name>
    <name type="common">gcode 4</name>
    <dbReference type="NCBI Taxonomy" id="1234023"/>
    <lineage>
        <taxon>Bacteria</taxon>
        <taxon>environmental samples</taxon>
    </lineage>
</organism>
<dbReference type="CDD" id="cd18081">
    <property type="entry name" value="RlmH-like"/>
    <property type="match status" value="1"/>
</dbReference>
<dbReference type="InterPro" id="IPR029026">
    <property type="entry name" value="tRNA_m1G_MTases_N"/>
</dbReference>
<sequence>MLQIIIVSDSFNHFDKPISEYIKRLGKEVKIFKIKPEKNGEIATIIKKETEKIKEIIDKEKWYFIGLDFLWDEISTEDFNDFINKTIQRQPKITFVIGGSYGYDKEMMDPYFQKKLSLSKMTFPHSMAFLMLLEQIYRIKSIEKKTGYHH</sequence>
<dbReference type="PIRSF" id="PIRSF004505">
    <property type="entry name" value="MT_bac"/>
    <property type="match status" value="1"/>
</dbReference>
<evidence type="ECO:0000256" key="1">
    <source>
        <dbReference type="ARBA" id="ARBA00022603"/>
    </source>
</evidence>
<proteinExistence type="inferred from homology"/>
<keyword evidence="1" id="KW-0489">Methyltransferase</keyword>